<keyword evidence="7" id="KW-1185">Reference proteome</keyword>
<dbReference type="AlphaFoldDB" id="Q7NEA1"/>
<dbReference type="PhylomeDB" id="Q7NEA1"/>
<name>Q7NEA1_GLOVI</name>
<organism evidence="6 7">
    <name type="scientific">Gloeobacter violaceus (strain ATCC 29082 / PCC 7421)</name>
    <dbReference type="NCBI Taxonomy" id="251221"/>
    <lineage>
        <taxon>Bacteria</taxon>
        <taxon>Bacillati</taxon>
        <taxon>Cyanobacteriota</taxon>
        <taxon>Cyanophyceae</taxon>
        <taxon>Gloeobacterales</taxon>
        <taxon>Gloeobacteraceae</taxon>
        <taxon>Gloeobacter</taxon>
    </lineage>
</organism>
<dbReference type="EMBL" id="BA000045">
    <property type="protein sequence ID" value="BAC91920.1"/>
    <property type="molecule type" value="Genomic_DNA"/>
</dbReference>
<dbReference type="Proteomes" id="UP000000557">
    <property type="component" value="Chromosome"/>
</dbReference>
<dbReference type="InterPro" id="IPR055438">
    <property type="entry name" value="AstE_AspA_cat"/>
</dbReference>
<gene>
    <name evidence="6" type="ordered locus">gll3979</name>
</gene>
<dbReference type="Gene3D" id="3.40.630.10">
    <property type="entry name" value="Zn peptidases"/>
    <property type="match status" value="1"/>
</dbReference>
<reference evidence="6 7" key="1">
    <citation type="journal article" date="2003" name="DNA Res.">
        <title>Complete genome structure of Gloeobacter violaceus PCC 7421, a cyanobacterium that lacks thylakoids.</title>
        <authorList>
            <person name="Nakamura Y."/>
            <person name="Kaneko T."/>
            <person name="Sato S."/>
            <person name="Mimuro M."/>
            <person name="Miyashita H."/>
            <person name="Tsuchiya T."/>
            <person name="Sasamoto S."/>
            <person name="Watanabe A."/>
            <person name="Kawashima K."/>
            <person name="Kishida Y."/>
            <person name="Kiyokawa C."/>
            <person name="Kohara M."/>
            <person name="Matsumoto M."/>
            <person name="Matsuno A."/>
            <person name="Nakazaki N."/>
            <person name="Shimpo S."/>
            <person name="Takeuchi C."/>
            <person name="Yamada M."/>
            <person name="Tabata S."/>
        </authorList>
    </citation>
    <scope>NUCLEOTIDE SEQUENCE [LARGE SCALE GENOMIC DNA]</scope>
    <source>
        <strain evidence="7">ATCC 29082 / PCC 7421</strain>
    </source>
</reference>
<keyword evidence="2" id="KW-0479">Metal-binding</keyword>
<evidence type="ECO:0000259" key="5">
    <source>
        <dbReference type="Pfam" id="PF24827"/>
    </source>
</evidence>
<dbReference type="InterPro" id="IPR053138">
    <property type="entry name" value="N-alpha-Ac-DABA_deacetylase"/>
</dbReference>
<dbReference type="GO" id="GO:0046872">
    <property type="term" value="F:metal ion binding"/>
    <property type="evidence" value="ECO:0007669"/>
    <property type="project" value="UniProtKB-KW"/>
</dbReference>
<evidence type="ECO:0000256" key="2">
    <source>
        <dbReference type="ARBA" id="ARBA00022723"/>
    </source>
</evidence>
<proteinExistence type="predicted"/>
<keyword evidence="3" id="KW-0378">Hydrolase</keyword>
<evidence type="ECO:0000256" key="3">
    <source>
        <dbReference type="ARBA" id="ARBA00022801"/>
    </source>
</evidence>
<evidence type="ECO:0000256" key="4">
    <source>
        <dbReference type="ARBA" id="ARBA00022833"/>
    </source>
</evidence>
<dbReference type="GO" id="GO:0016788">
    <property type="term" value="F:hydrolase activity, acting on ester bonds"/>
    <property type="evidence" value="ECO:0007669"/>
    <property type="project" value="InterPro"/>
</dbReference>
<dbReference type="EnsemblBacteria" id="BAC91920">
    <property type="protein sequence ID" value="BAC91920"/>
    <property type="gene ID" value="BAC91920"/>
</dbReference>
<keyword evidence="4" id="KW-0862">Zinc</keyword>
<dbReference type="KEGG" id="gvi:gll3979"/>
<evidence type="ECO:0000313" key="6">
    <source>
        <dbReference type="EMBL" id="BAC91920.1"/>
    </source>
</evidence>
<comment type="cofactor">
    <cofactor evidence="1">
        <name>Zn(2+)</name>
        <dbReference type="ChEBI" id="CHEBI:29105"/>
    </cofactor>
</comment>
<sequence length="327" mass="36112">MQTCRCAMVASAPVLFERKQVFALDLPFAQQIRLINHRFEPRWRHAEQEVTILTGLHGDELDGGYICHRLSQFLQRLPVGWRLEGAVNLLPSANPLAGSLGERFVPEAGSDLNRIFPGDPDGSEWERLAAAIFAIAGRSTACFDIHSSNSFLEELPQVRVVHEPRLIEWANCLGLDVVWSHSQHNWIAGTVAQALFERGVPALVIELGTGRRIHRGHCERVFQGILQWMLAVGVLSGGPVVAVPNRPLQANEFNIVYINAETGGLFLPRPSLNLGDRLKRGSRVGQVIDPLSGQEAEVIAPLDGHLFTLRVHPLVYAGSLVARLVHL</sequence>
<evidence type="ECO:0000313" key="7">
    <source>
        <dbReference type="Proteomes" id="UP000000557"/>
    </source>
</evidence>
<dbReference type="SUPFAM" id="SSF53187">
    <property type="entry name" value="Zn-dependent exopeptidases"/>
    <property type="match status" value="1"/>
</dbReference>
<dbReference type="CDD" id="cd06253">
    <property type="entry name" value="M14_ASTE_ASPA-like"/>
    <property type="match status" value="1"/>
</dbReference>
<feature type="domain" description="Succinylglutamate desuccinylase/Aspartoacylase catalytic" evidence="5">
    <location>
        <begin position="48"/>
        <end position="227"/>
    </location>
</feature>
<dbReference type="OrthoDB" id="9782876at2"/>
<dbReference type="InParanoid" id="Q7NEA1"/>
<evidence type="ECO:0000256" key="1">
    <source>
        <dbReference type="ARBA" id="ARBA00001947"/>
    </source>
</evidence>
<dbReference type="STRING" id="251221.gene:10761496"/>
<protein>
    <submittedName>
        <fullName evidence="6">Gll3979 protein</fullName>
    </submittedName>
</protein>
<dbReference type="Pfam" id="PF24827">
    <property type="entry name" value="AstE_AspA_cat"/>
    <property type="match status" value="1"/>
</dbReference>
<accession>Q7NEA1</accession>
<dbReference type="eggNOG" id="COG3608">
    <property type="taxonomic scope" value="Bacteria"/>
</dbReference>
<dbReference type="HOGENOM" id="CLU_035605_3_1_3"/>
<reference evidence="6 7" key="2">
    <citation type="journal article" date="2003" name="DNA Res.">
        <title>Complete genome structure of Gloeobacter violaceus PCC 7421, a cyanobacterium that lacks thylakoids (supplement).</title>
        <authorList>
            <person name="Nakamura Y."/>
            <person name="Kaneko T."/>
            <person name="Sato S."/>
            <person name="Mimuro M."/>
            <person name="Miyashita H."/>
            <person name="Tsuchiya T."/>
            <person name="Sasamoto S."/>
            <person name="Watanabe A."/>
            <person name="Kawashima K."/>
            <person name="Kishida Y."/>
            <person name="Kiyokawa C."/>
            <person name="Kohara M."/>
            <person name="Matsumoto M."/>
            <person name="Matsuno A."/>
            <person name="Nakazaki N."/>
            <person name="Shimpo S."/>
            <person name="Takeuchi C."/>
            <person name="Yamada M."/>
            <person name="Tabata S."/>
        </authorList>
    </citation>
    <scope>NUCLEOTIDE SEQUENCE [LARGE SCALE GENOMIC DNA]</scope>
    <source>
        <strain evidence="7">ATCC 29082 / PCC 7421</strain>
    </source>
</reference>
<dbReference type="PANTHER" id="PTHR37326:SF1">
    <property type="entry name" value="BLL3975 PROTEIN"/>
    <property type="match status" value="1"/>
</dbReference>
<dbReference type="PANTHER" id="PTHR37326">
    <property type="entry name" value="BLL3975 PROTEIN"/>
    <property type="match status" value="1"/>
</dbReference>